<dbReference type="Proteomes" id="UP000070248">
    <property type="component" value="Unassembled WGS sequence"/>
</dbReference>
<gene>
    <name evidence="1" type="ORF">AKJ59_00575</name>
</gene>
<evidence type="ECO:0000313" key="1">
    <source>
        <dbReference type="EMBL" id="KXB08709.1"/>
    </source>
</evidence>
<dbReference type="EMBL" id="LHYL01000007">
    <property type="protein sequence ID" value="KXB08709.1"/>
    <property type="molecule type" value="Genomic_DNA"/>
</dbReference>
<organism evidence="1 2">
    <name type="scientific">candidate division MSBL1 archaeon SCGC-AAA385M02</name>
    <dbReference type="NCBI Taxonomy" id="1698287"/>
    <lineage>
        <taxon>Archaea</taxon>
        <taxon>Methanobacteriati</taxon>
        <taxon>Methanobacteriota</taxon>
        <taxon>candidate division MSBL1</taxon>
    </lineage>
</organism>
<evidence type="ECO:0000313" key="2">
    <source>
        <dbReference type="Proteomes" id="UP000070248"/>
    </source>
</evidence>
<dbReference type="AlphaFoldDB" id="A0A133VQH3"/>
<proteinExistence type="predicted"/>
<name>A0A133VQH3_9EURY</name>
<protein>
    <recommendedName>
        <fullName evidence="3">Transglycosylase SLT domain-containing protein</fullName>
    </recommendedName>
</protein>
<sequence length="243" mass="27329">MNFPQKLLQSQIAQKIGGLFSWPKQEREILSPLVSTPTPYATPTPTTTATPTPTVAELLQNQDKIEKQIFGAQTTATPTPKPTPVIQEPELEAYPIQPSPETGIKSFWPQAQEMEEATGIQGLGPRLLGIFGQESSYGTDPTAMKRTRGDVGPLQISQQYVPESNVQTAWNLKIPTERRRMLDPSLNFAVQLMENYYNQGLEMGLTPQKALDRATWKYHGRRNYLNLIKGRIEEARELLPSYF</sequence>
<evidence type="ECO:0008006" key="3">
    <source>
        <dbReference type="Google" id="ProtNLM"/>
    </source>
</evidence>
<reference evidence="1 2" key="1">
    <citation type="journal article" date="2016" name="Sci. Rep.">
        <title>Metabolic traits of an uncultured archaeal lineage -MSBL1- from brine pools of the Red Sea.</title>
        <authorList>
            <person name="Mwirichia R."/>
            <person name="Alam I."/>
            <person name="Rashid M."/>
            <person name="Vinu M."/>
            <person name="Ba-Alawi W."/>
            <person name="Anthony Kamau A."/>
            <person name="Kamanda Ngugi D."/>
            <person name="Goker M."/>
            <person name="Klenk H.P."/>
            <person name="Bajic V."/>
            <person name="Stingl U."/>
        </authorList>
    </citation>
    <scope>NUCLEOTIDE SEQUENCE [LARGE SCALE GENOMIC DNA]</scope>
    <source>
        <strain evidence="1">SCGC-AAA385M02</strain>
    </source>
</reference>
<comment type="caution">
    <text evidence="1">The sequence shown here is derived from an EMBL/GenBank/DDBJ whole genome shotgun (WGS) entry which is preliminary data.</text>
</comment>
<dbReference type="PATRIC" id="fig|1698287.3.peg.172"/>
<accession>A0A133VQH3</accession>
<keyword evidence="2" id="KW-1185">Reference proteome</keyword>